<evidence type="ECO:0008006" key="2">
    <source>
        <dbReference type="Google" id="ProtNLM"/>
    </source>
</evidence>
<accession>A0A0F9TG79</accession>
<sequence>MRYCLVTSRRWKELFFPGGLTQTLPSGLWQWLGAFGGTEKDLLIPRCEADMEEYDIVHINVPRANIPFIRQIAECKPKHTKLVVNVDYSIEMWQNGYEHITVLLRELDKADLIFSVESTMADIISHYLKRPVPVIPHPTNIEQVQGHARERRNPKPVIAVIGHRYDKNFTLPYFTFHDIDCLSILFGYTKIDAKGIGFYYDIVNENLPIEKYFNLLAGCDIAIETALTRSYGRSVVECAILGIPVIGGPNVEAMRTMFPDTCERIAETRVIHDLIMTLMQDHEYCDYTVKRAQSKIDNYSHETCKNMMLEALGYEVECKQAVGF</sequence>
<dbReference type="AlphaFoldDB" id="A0A0F9TG79"/>
<dbReference type="SUPFAM" id="SSF53756">
    <property type="entry name" value="UDP-Glycosyltransferase/glycogen phosphorylase"/>
    <property type="match status" value="1"/>
</dbReference>
<gene>
    <name evidence="1" type="ORF">LCGC14_0351180</name>
</gene>
<proteinExistence type="predicted"/>
<comment type="caution">
    <text evidence="1">The sequence shown here is derived from an EMBL/GenBank/DDBJ whole genome shotgun (WGS) entry which is preliminary data.</text>
</comment>
<reference evidence="1" key="1">
    <citation type="journal article" date="2015" name="Nature">
        <title>Complex archaea that bridge the gap between prokaryotes and eukaryotes.</title>
        <authorList>
            <person name="Spang A."/>
            <person name="Saw J.H."/>
            <person name="Jorgensen S.L."/>
            <person name="Zaremba-Niedzwiedzka K."/>
            <person name="Martijn J."/>
            <person name="Lind A.E."/>
            <person name="van Eijk R."/>
            <person name="Schleper C."/>
            <person name="Guy L."/>
            <person name="Ettema T.J."/>
        </authorList>
    </citation>
    <scope>NUCLEOTIDE SEQUENCE</scope>
</reference>
<protein>
    <recommendedName>
        <fullName evidence="2">Glycosyl transferase family 1 domain-containing protein</fullName>
    </recommendedName>
</protein>
<dbReference type="Gene3D" id="3.40.50.2000">
    <property type="entry name" value="Glycogen Phosphorylase B"/>
    <property type="match status" value="1"/>
</dbReference>
<organism evidence="1">
    <name type="scientific">marine sediment metagenome</name>
    <dbReference type="NCBI Taxonomy" id="412755"/>
    <lineage>
        <taxon>unclassified sequences</taxon>
        <taxon>metagenomes</taxon>
        <taxon>ecological metagenomes</taxon>
    </lineage>
</organism>
<name>A0A0F9TG79_9ZZZZ</name>
<evidence type="ECO:0000313" key="1">
    <source>
        <dbReference type="EMBL" id="KKN78259.1"/>
    </source>
</evidence>
<dbReference type="EMBL" id="LAZR01000265">
    <property type="protein sequence ID" value="KKN78259.1"/>
    <property type="molecule type" value="Genomic_DNA"/>
</dbReference>